<feature type="chain" id="PRO_5041657538" description="Chitin-binding type-4 domain-containing protein" evidence="2">
    <location>
        <begin position="26"/>
        <end position="360"/>
    </location>
</feature>
<protein>
    <recommendedName>
        <fullName evidence="5">Chitin-binding type-4 domain-containing protein</fullName>
    </recommendedName>
</protein>
<accession>A0AA88YT23</accession>
<dbReference type="Proteomes" id="UP001186944">
    <property type="component" value="Unassembled WGS sequence"/>
</dbReference>
<dbReference type="EMBL" id="VSWD01000004">
    <property type="protein sequence ID" value="KAK3104473.1"/>
    <property type="molecule type" value="Genomic_DNA"/>
</dbReference>
<organism evidence="3 4">
    <name type="scientific">Pinctada imbricata</name>
    <name type="common">Atlantic pearl-oyster</name>
    <name type="synonym">Pinctada martensii</name>
    <dbReference type="NCBI Taxonomy" id="66713"/>
    <lineage>
        <taxon>Eukaryota</taxon>
        <taxon>Metazoa</taxon>
        <taxon>Spiralia</taxon>
        <taxon>Lophotrochozoa</taxon>
        <taxon>Mollusca</taxon>
        <taxon>Bivalvia</taxon>
        <taxon>Autobranchia</taxon>
        <taxon>Pteriomorphia</taxon>
        <taxon>Pterioida</taxon>
        <taxon>Pterioidea</taxon>
        <taxon>Pteriidae</taxon>
        <taxon>Pinctada</taxon>
    </lineage>
</organism>
<reference evidence="3" key="1">
    <citation type="submission" date="2019-08" db="EMBL/GenBank/DDBJ databases">
        <title>The improved chromosome-level genome for the pearl oyster Pinctada fucata martensii using PacBio sequencing and Hi-C.</title>
        <authorList>
            <person name="Zheng Z."/>
        </authorList>
    </citation>
    <scope>NUCLEOTIDE SEQUENCE</scope>
    <source>
        <strain evidence="3">ZZ-2019</strain>
        <tissue evidence="3">Adductor muscle</tissue>
    </source>
</reference>
<sequence>SKSLSMRFLGTVFFLIALLIKGAQGHGRLIEPPARSTMWRYGFNTPQNYNDNQLYCGGFSTQWGKNGGKCGICGDNYSGPREHEAGGKYATGTISRNYTMGESIRVRVDVTANHKGWFEFRICPNNDVATAPDLSCFDQYLLEDSDGTTRFHIDFEVGIKEFTLILPAGLTCTQCIVQWKYNTGNSWGRDPETGEGCTGCGPQEQFYGCSDVAIRAANSFPEKTTSKTTAKPTTTTTAKPTTTTTQQTTTTQRPTTTTRQTTTTVRPTTTTVRPTTTTQQPTTTTTLPTTTTIRPTTTTTRPTTTTTTKATTTMGNGSNNLQRMHLCRGAGAYRAVPGMTWWCKINCHRGFCPRSHCACT</sequence>
<evidence type="ECO:0008006" key="5">
    <source>
        <dbReference type="Google" id="ProtNLM"/>
    </source>
</evidence>
<feature type="signal peptide" evidence="2">
    <location>
        <begin position="1"/>
        <end position="25"/>
    </location>
</feature>
<keyword evidence="2" id="KW-0732">Signal</keyword>
<dbReference type="AlphaFoldDB" id="A0AA88YT23"/>
<dbReference type="PANTHER" id="PTHR21113:SF4">
    <property type="entry name" value="CHITIN-BINDING TYPE-4 DOMAIN-CONTAINING PROTEIN"/>
    <property type="match status" value="1"/>
</dbReference>
<keyword evidence="4" id="KW-1185">Reference proteome</keyword>
<evidence type="ECO:0000313" key="4">
    <source>
        <dbReference type="Proteomes" id="UP001186944"/>
    </source>
</evidence>
<evidence type="ECO:0000256" key="1">
    <source>
        <dbReference type="SAM" id="MobiDB-lite"/>
    </source>
</evidence>
<name>A0AA88YT23_PINIB</name>
<feature type="region of interest" description="Disordered" evidence="1">
    <location>
        <begin position="221"/>
        <end position="317"/>
    </location>
</feature>
<comment type="caution">
    <text evidence="3">The sequence shown here is derived from an EMBL/GenBank/DDBJ whole genome shotgun (WGS) entry which is preliminary data.</text>
</comment>
<feature type="non-terminal residue" evidence="3">
    <location>
        <position position="1"/>
    </location>
</feature>
<dbReference type="PANTHER" id="PTHR21113">
    <property type="entry name" value="AGAP001705-PA"/>
    <property type="match status" value="1"/>
</dbReference>
<evidence type="ECO:0000256" key="2">
    <source>
        <dbReference type="SAM" id="SignalP"/>
    </source>
</evidence>
<evidence type="ECO:0000313" key="3">
    <source>
        <dbReference type="EMBL" id="KAK3104473.1"/>
    </source>
</evidence>
<proteinExistence type="predicted"/>
<feature type="compositionally biased region" description="Low complexity" evidence="1">
    <location>
        <begin position="226"/>
        <end position="313"/>
    </location>
</feature>
<gene>
    <name evidence="3" type="ORF">FSP39_002816</name>
</gene>